<dbReference type="InterPro" id="IPR002931">
    <property type="entry name" value="Transglutaminase-like"/>
</dbReference>
<evidence type="ECO:0000313" key="3">
    <source>
        <dbReference type="EMBL" id="PQJ28229.1"/>
    </source>
</evidence>
<feature type="transmembrane region" description="Helical" evidence="1">
    <location>
        <begin position="66"/>
        <end position="86"/>
    </location>
</feature>
<dbReference type="OrthoDB" id="175652at2"/>
<keyword evidence="4" id="KW-1185">Reference proteome</keyword>
<evidence type="ECO:0000259" key="2">
    <source>
        <dbReference type="SMART" id="SM00460"/>
    </source>
</evidence>
<proteinExistence type="predicted"/>
<dbReference type="PANTHER" id="PTHR42736">
    <property type="entry name" value="PROTEIN-GLUTAMINE GAMMA-GLUTAMYLTRANSFERASE"/>
    <property type="match status" value="1"/>
</dbReference>
<dbReference type="RefSeq" id="WP_105042734.1">
    <property type="nucleotide sequence ID" value="NZ_MQWA01000001.1"/>
</dbReference>
<sequence length="561" mass="62933">MRSVLFVLSLVLVYVLLRGWPADLSVWLRGALAMGVLLLGFFIWGASAKDSKVRFRGVRKPKLLDYTVALTLILVVELVSTTAVVVSTEVVLFSDTKTLREGDENTENGEWLWNQEFEREIPKSSDHKPPNHPEVFVEALNAESLASLMDEKVYLRGFTFDAYQRDSWRTSKRVKKIFQGDGIELGQTVESLPQVKYQISLNPSGTGQDVALAMQGVLRIELPQLRQIAKGVLLLPESDAERRVYKALSQPRTLEAIVALDPEFQIGKPGRSYLQLSSNLAMRERWNALLGDLKNETNVVEQLSGIRELLGQRCRYSLKVDNPQNLGAMENFLFAEKRGYCEHFASAAALFCRELGIPSRVAYGYSGGILYPYSKLIVFRARDAHAWTEIYLEGYGWTVFDTTPSDEIAMQKAGSEELPPSWEDAASDEDAYSMSSTTWWWIIGGTFALIAGAITGAFYKSKEDAQRASLLIGNKKTPPAYLEAFQTGCRAVGIRSVESLTLKELIDRLPQKVDFAKELEAYHNGVIYRKLTVSKSTEKALLKKILQWRASESQATRVAEE</sequence>
<gene>
    <name evidence="3" type="ORF">BSZ32_06735</name>
</gene>
<dbReference type="InterPro" id="IPR052901">
    <property type="entry name" value="Bact_TGase-like"/>
</dbReference>
<dbReference type="Proteomes" id="UP000239907">
    <property type="component" value="Unassembled WGS sequence"/>
</dbReference>
<name>A0A2S7TZR5_9BACT</name>
<feature type="domain" description="Transglutaminase-like" evidence="2">
    <location>
        <begin position="333"/>
        <end position="404"/>
    </location>
</feature>
<dbReference type="AlphaFoldDB" id="A0A2S7TZR5"/>
<keyword evidence="1" id="KW-0472">Membrane</keyword>
<keyword evidence="1" id="KW-1133">Transmembrane helix</keyword>
<protein>
    <recommendedName>
        <fullName evidence="2">Transglutaminase-like domain-containing protein</fullName>
    </recommendedName>
</protein>
<dbReference type="SMART" id="SM00460">
    <property type="entry name" value="TGc"/>
    <property type="match status" value="1"/>
</dbReference>
<accession>A0A2S7TZR5</accession>
<keyword evidence="1" id="KW-0812">Transmembrane</keyword>
<evidence type="ECO:0000256" key="1">
    <source>
        <dbReference type="SAM" id="Phobius"/>
    </source>
</evidence>
<reference evidence="3 4" key="1">
    <citation type="submission" date="2016-12" db="EMBL/GenBank/DDBJ databases">
        <title>Study of bacterial adaptation to deep sea.</title>
        <authorList>
            <person name="Song J."/>
            <person name="Yoshizawa S."/>
            <person name="Kogure K."/>
        </authorList>
    </citation>
    <scope>NUCLEOTIDE SEQUENCE [LARGE SCALE GENOMIC DNA]</scope>
    <source>
        <strain evidence="3 4">SAORIC-165</strain>
    </source>
</reference>
<comment type="caution">
    <text evidence="3">The sequence shown here is derived from an EMBL/GenBank/DDBJ whole genome shotgun (WGS) entry which is preliminary data.</text>
</comment>
<organism evidence="3 4">
    <name type="scientific">Rubritalea profundi</name>
    <dbReference type="NCBI Taxonomy" id="1658618"/>
    <lineage>
        <taxon>Bacteria</taxon>
        <taxon>Pseudomonadati</taxon>
        <taxon>Verrucomicrobiota</taxon>
        <taxon>Verrucomicrobiia</taxon>
        <taxon>Verrucomicrobiales</taxon>
        <taxon>Rubritaleaceae</taxon>
        <taxon>Rubritalea</taxon>
    </lineage>
</organism>
<dbReference type="Gene3D" id="3.10.620.30">
    <property type="match status" value="1"/>
</dbReference>
<dbReference type="EMBL" id="MQWA01000001">
    <property type="protein sequence ID" value="PQJ28229.1"/>
    <property type="molecule type" value="Genomic_DNA"/>
</dbReference>
<dbReference type="SUPFAM" id="SSF54001">
    <property type="entry name" value="Cysteine proteinases"/>
    <property type="match status" value="1"/>
</dbReference>
<dbReference type="Pfam" id="PF01841">
    <property type="entry name" value="Transglut_core"/>
    <property type="match status" value="1"/>
</dbReference>
<dbReference type="InterPro" id="IPR038765">
    <property type="entry name" value="Papain-like_cys_pep_sf"/>
</dbReference>
<evidence type="ECO:0000313" key="4">
    <source>
        <dbReference type="Proteomes" id="UP000239907"/>
    </source>
</evidence>
<dbReference type="PANTHER" id="PTHR42736:SF1">
    <property type="entry name" value="PROTEIN-GLUTAMINE GAMMA-GLUTAMYLTRANSFERASE"/>
    <property type="match status" value="1"/>
</dbReference>
<feature type="transmembrane region" description="Helical" evidence="1">
    <location>
        <begin position="439"/>
        <end position="459"/>
    </location>
</feature>
<feature type="transmembrane region" description="Helical" evidence="1">
    <location>
        <begin position="27"/>
        <end position="46"/>
    </location>
</feature>